<dbReference type="EMBL" id="CP129971">
    <property type="protein sequence ID" value="WMN10755.1"/>
    <property type="molecule type" value="Genomic_DNA"/>
</dbReference>
<reference evidence="2 3" key="1">
    <citation type="submission" date="2023-08" db="EMBL/GenBank/DDBJ databases">
        <title>Comparative genomics and taxonomic characterization of three novel marine species of genus Marivirga.</title>
        <authorList>
            <person name="Muhammad N."/>
            <person name="Kim S.-G."/>
        </authorList>
    </citation>
    <scope>NUCLEOTIDE SEQUENCE [LARGE SCALE GENOMIC DNA]</scope>
    <source>
        <strain evidence="2 3">BDSF4-3</strain>
    </source>
</reference>
<protein>
    <recommendedName>
        <fullName evidence="4">DUF115 domain-containing protein</fullName>
    </recommendedName>
</protein>
<name>A0AA51RE15_9BACT</name>
<keyword evidence="1" id="KW-0812">Transmembrane</keyword>
<keyword evidence="1" id="KW-1133">Transmembrane helix</keyword>
<dbReference type="Proteomes" id="UP001230496">
    <property type="component" value="Chromosome"/>
</dbReference>
<evidence type="ECO:0008006" key="4">
    <source>
        <dbReference type="Google" id="ProtNLM"/>
    </source>
</evidence>
<dbReference type="AlphaFoldDB" id="A0AA51RE15"/>
<evidence type="ECO:0000256" key="1">
    <source>
        <dbReference type="SAM" id="Phobius"/>
    </source>
</evidence>
<organism evidence="2 3">
    <name type="scientific">Marivirga salinarum</name>
    <dbReference type="NCBI Taxonomy" id="3059078"/>
    <lineage>
        <taxon>Bacteria</taxon>
        <taxon>Pseudomonadati</taxon>
        <taxon>Bacteroidota</taxon>
        <taxon>Cytophagia</taxon>
        <taxon>Cytophagales</taxon>
        <taxon>Marivirgaceae</taxon>
        <taxon>Marivirga</taxon>
    </lineage>
</organism>
<gene>
    <name evidence="2" type="ORF">QYS49_35880</name>
</gene>
<dbReference type="Gene3D" id="3.90.1480.10">
    <property type="entry name" value="Alpha-2,3-sialyltransferase"/>
    <property type="match status" value="1"/>
</dbReference>
<dbReference type="RefSeq" id="WP_308347183.1">
    <property type="nucleotide sequence ID" value="NZ_CP129971.1"/>
</dbReference>
<feature type="transmembrane region" description="Helical" evidence="1">
    <location>
        <begin position="6"/>
        <end position="29"/>
    </location>
</feature>
<evidence type="ECO:0000313" key="2">
    <source>
        <dbReference type="EMBL" id="WMN10755.1"/>
    </source>
</evidence>
<proteinExistence type="predicted"/>
<evidence type="ECO:0000313" key="3">
    <source>
        <dbReference type="Proteomes" id="UP001230496"/>
    </source>
</evidence>
<keyword evidence="1" id="KW-0472">Membrane</keyword>
<dbReference type="KEGG" id="msaa:QYS49_35880"/>
<sequence>MNIFKTSIQIAIENIFLTAFSILKIIILVRKKGAKINDFTTKKHFIVLGNGPSLVHELKEIDKIPNQTEVICVNHFPSTDQFEIIKPNFYVTGAPNLWLDDIDQEFVDNSNKLFKNIAEKTEWDFFLFIPFEARKYKRWQNHLKGNPHIKIKYYNNNAVEGIKSFNYLCYRNQIGMPRPHNVMIPCLSLCLQPNVKDILLLGVGHTWLRDLTVTQNNEVLLNQKHFYDKDTSKAKPLDKRGKGSRNLYEVLSKFTLAFYGYFIIKEYANSMNVKIYNGTEDSFIDAFERRNIENYLKKI</sequence>
<accession>A0AA51RE15</accession>
<keyword evidence="3" id="KW-1185">Reference proteome</keyword>